<dbReference type="GO" id="GO:0006457">
    <property type="term" value="P:protein folding"/>
    <property type="evidence" value="ECO:0007669"/>
    <property type="project" value="TreeGrafter"/>
</dbReference>
<evidence type="ECO:0000256" key="2">
    <source>
        <dbReference type="SAM" id="Phobius"/>
    </source>
</evidence>
<keyword evidence="2" id="KW-1133">Transmembrane helix</keyword>
<evidence type="ECO:0000313" key="5">
    <source>
        <dbReference type="EMBL" id="CAD5116103.1"/>
    </source>
</evidence>
<keyword evidence="3" id="KW-0732">Signal</keyword>
<dbReference type="GO" id="GO:0005737">
    <property type="term" value="C:cytoplasm"/>
    <property type="evidence" value="ECO:0007669"/>
    <property type="project" value="TreeGrafter"/>
</dbReference>
<feature type="transmembrane region" description="Helical" evidence="2">
    <location>
        <begin position="506"/>
        <end position="524"/>
    </location>
</feature>
<feature type="chain" id="PRO_5029561351" evidence="3">
    <location>
        <begin position="24"/>
        <end position="909"/>
    </location>
</feature>
<dbReference type="InterPro" id="IPR024253">
    <property type="entry name" value="Phosducin_thioredoxin-like_dom"/>
</dbReference>
<sequence>MGLFLYTTFVIFLVIFIKTITTSENNGIDSSNKQINLGVLTASELSSKRLELYLNAAKYALQGYRLNNERVVNYTLTSHLKSFNDQSSSCDLGADFYFQVRDLRDKNITDAAIVILRNSNYIKTAKFVLSAVKIPIYLAYLNNNDQDYKKYFLLNALINEFWWFRKVLFIVESYDYFNGFARTFYERRIKVKVFLITSCKIDTKILARYIQSYKMFVVNVRENVWSDIFKIAQKLDKFRFATTWIFTSYTFRELLANRQFWNSAISKSRSKSTFLAINETFESSKLWKEVKNDKMFNFSQLIYELEQSCNNKTFGKECIEGLSFTSGLISAIKYLIKNDKVIEKSEDNFIKEIKFQTSTPSLVMFVKNQWEVVGNFSPTSYINKGLNLMVDPNLKNVFLSIFRGSLISQNFTIFAQKGYPFLNKNNDGIYADIINELQKQLSFHYEFVTNETKSDIRIERFSRIKQKHGNIVHLFYENLETGILTNLSSSPNIVNQIMHLIKWNELKYLVLIFGVMFCSSAFLLSSLPRQTPFSSSKESRGPIYDIEIFTLVEFVLLPFLHLTPSRASHFLTNNILNLVWLAIALSWYVYLRSKITAHLISTSSLPKVVQLEHLQDIRHNLDFRYERGLEPILDSLEKDLWWFNFTEKVNGNKLLDNYWSLEGIQKGGKGQLALITSEYSLMSRISKPPCHLINPNEDTEWNDILRKHNILPPKEEKKEEEIEIVEPTAEEKLSSLNIDKLNELEDEIDDEDEKIFEEYKRKRIQEMMEAQKAAKFGSVLEISKAQYVTEVNEAGEEIWVVVFIYNNRVKTCKYIDEYLRIIAQLHPYVKFVKGVSEVMIQNYPDKNLPTLFIYKNGDMKARFIGNASFGDSLKTCAAFEQLLVKKEVLNETLVQPEEKNNYKDDSDSD</sequence>
<reference evidence="5 6" key="1">
    <citation type="submission" date="2020-08" db="EMBL/GenBank/DDBJ databases">
        <authorList>
            <person name="Hejnol A."/>
        </authorList>
    </citation>
    <scope>NUCLEOTIDE SEQUENCE [LARGE SCALE GENOMIC DNA]</scope>
</reference>
<keyword evidence="2" id="KW-0812">Transmembrane</keyword>
<dbReference type="SUPFAM" id="SSF52833">
    <property type="entry name" value="Thioredoxin-like"/>
    <property type="match status" value="1"/>
</dbReference>
<keyword evidence="6" id="KW-1185">Reference proteome</keyword>
<accession>A0A7I8VLA9</accession>
<dbReference type="InterPro" id="IPR036249">
    <property type="entry name" value="Thioredoxin-like_sf"/>
</dbReference>
<gene>
    <name evidence="5" type="ORF">DGYR_LOCUS4758</name>
</gene>
<feature type="signal peptide" evidence="3">
    <location>
        <begin position="1"/>
        <end position="23"/>
    </location>
</feature>
<name>A0A7I8VLA9_9ANNE</name>
<feature type="domain" description="Phosducin" evidence="4">
    <location>
        <begin position="719"/>
        <end position="865"/>
    </location>
</feature>
<dbReference type="EMBL" id="CAJFCJ010000006">
    <property type="protein sequence ID" value="CAD5116103.1"/>
    <property type="molecule type" value="Genomic_DNA"/>
</dbReference>
<dbReference type="Pfam" id="PF02114">
    <property type="entry name" value="Phosducin"/>
    <property type="match status" value="1"/>
</dbReference>
<protein>
    <submittedName>
        <fullName evidence="5">DgyrCDS5029</fullName>
    </submittedName>
</protein>
<dbReference type="InterPro" id="IPR051498">
    <property type="entry name" value="Phosducin-like_chap/apop_reg"/>
</dbReference>
<comment type="similarity">
    <text evidence="1">Belongs to the phosducin family.</text>
</comment>
<proteinExistence type="inferred from homology"/>
<organism evidence="5 6">
    <name type="scientific">Dimorphilus gyrociliatus</name>
    <dbReference type="NCBI Taxonomy" id="2664684"/>
    <lineage>
        <taxon>Eukaryota</taxon>
        <taxon>Metazoa</taxon>
        <taxon>Spiralia</taxon>
        <taxon>Lophotrochozoa</taxon>
        <taxon>Annelida</taxon>
        <taxon>Polychaeta</taxon>
        <taxon>Polychaeta incertae sedis</taxon>
        <taxon>Dinophilidae</taxon>
        <taxon>Dimorphilus</taxon>
    </lineage>
</organism>
<comment type="caution">
    <text evidence="5">The sequence shown here is derived from an EMBL/GenBank/DDBJ whole genome shotgun (WGS) entry which is preliminary data.</text>
</comment>
<dbReference type="AlphaFoldDB" id="A0A7I8VLA9"/>
<evidence type="ECO:0000313" key="6">
    <source>
        <dbReference type="Proteomes" id="UP000549394"/>
    </source>
</evidence>
<dbReference type="Gene3D" id="3.40.30.10">
    <property type="entry name" value="Glutaredoxin"/>
    <property type="match status" value="1"/>
</dbReference>
<keyword evidence="2" id="KW-0472">Membrane</keyword>
<dbReference type="PANTHER" id="PTHR45809:SF3">
    <property type="entry name" value="VIRAL IAP-ASSOCIATED FACTOR HOMOLOG"/>
    <property type="match status" value="1"/>
</dbReference>
<evidence type="ECO:0000256" key="3">
    <source>
        <dbReference type="SAM" id="SignalP"/>
    </source>
</evidence>
<dbReference type="Proteomes" id="UP000549394">
    <property type="component" value="Unassembled WGS sequence"/>
</dbReference>
<evidence type="ECO:0000259" key="4">
    <source>
        <dbReference type="Pfam" id="PF02114"/>
    </source>
</evidence>
<dbReference type="PANTHER" id="PTHR45809">
    <property type="entry name" value="VIRAL IAP-ASSOCIATED FACTOR HOMOLOG"/>
    <property type="match status" value="1"/>
</dbReference>
<feature type="transmembrane region" description="Helical" evidence="2">
    <location>
        <begin position="574"/>
        <end position="591"/>
    </location>
</feature>
<evidence type="ECO:0000256" key="1">
    <source>
        <dbReference type="ARBA" id="ARBA00009686"/>
    </source>
</evidence>
<dbReference type="OrthoDB" id="45518at2759"/>